<evidence type="ECO:0000313" key="2">
    <source>
        <dbReference type="EMBL" id="AGZ46095.1"/>
    </source>
</evidence>
<dbReference type="KEGG" id="afs:AFR_39205"/>
<dbReference type="PATRIC" id="fig|1246995.3.peg.7933"/>
<evidence type="ECO:0000256" key="1">
    <source>
        <dbReference type="SAM" id="Phobius"/>
    </source>
</evidence>
<dbReference type="HOGENOM" id="CLU_1583057_0_0_11"/>
<feature type="transmembrane region" description="Helical" evidence="1">
    <location>
        <begin position="26"/>
        <end position="46"/>
    </location>
</feature>
<sequence>MGNVQSATEVEDDDEEAPGLWESFGAALRLIVGWFSIAIGILNLLVELDRGSAADGAYLLFHAMLLVGGVLMVSLAWIAARPGVAGWSAGGGVLAAGMLASGVPASDALCCLSAYAVRHGYPFSFAARDADGGRWHVDSQHLLADLLFWGYAGLIVLVVVALARRATHHHEARE</sequence>
<keyword evidence="3" id="KW-1185">Reference proteome</keyword>
<keyword evidence="1" id="KW-1133">Transmembrane helix</keyword>
<keyword evidence="1" id="KW-0472">Membrane</keyword>
<gene>
    <name evidence="2" type="ORF">AFR_39205</name>
</gene>
<dbReference type="EMBL" id="CP006272">
    <property type="protein sequence ID" value="AGZ46095.1"/>
    <property type="molecule type" value="Genomic_DNA"/>
</dbReference>
<accession>U5WDL7</accession>
<feature type="transmembrane region" description="Helical" evidence="1">
    <location>
        <begin position="58"/>
        <end position="80"/>
    </location>
</feature>
<proteinExistence type="predicted"/>
<protein>
    <submittedName>
        <fullName evidence="2">Uncharacterized protein</fullName>
    </submittedName>
</protein>
<evidence type="ECO:0000313" key="3">
    <source>
        <dbReference type="Proteomes" id="UP000017746"/>
    </source>
</evidence>
<keyword evidence="1" id="KW-0812">Transmembrane</keyword>
<name>U5WDL7_9ACTN</name>
<dbReference type="AlphaFoldDB" id="U5WDL7"/>
<dbReference type="Proteomes" id="UP000017746">
    <property type="component" value="Chromosome"/>
</dbReference>
<feature type="transmembrane region" description="Helical" evidence="1">
    <location>
        <begin position="146"/>
        <end position="163"/>
    </location>
</feature>
<organism evidence="2 3">
    <name type="scientific">Actinoplanes friuliensis DSM 7358</name>
    <dbReference type="NCBI Taxonomy" id="1246995"/>
    <lineage>
        <taxon>Bacteria</taxon>
        <taxon>Bacillati</taxon>
        <taxon>Actinomycetota</taxon>
        <taxon>Actinomycetes</taxon>
        <taxon>Micromonosporales</taxon>
        <taxon>Micromonosporaceae</taxon>
        <taxon>Actinoplanes</taxon>
    </lineage>
</organism>
<reference evidence="2 3" key="1">
    <citation type="journal article" date="2014" name="J. Biotechnol.">
        <title>Complete genome sequence of the actinobacterium Actinoplanes friuliensis HAG 010964, producer of the lipopeptide antibiotic friulimycin.</title>
        <authorList>
            <person name="Ruckert C."/>
            <person name="Szczepanowski R."/>
            <person name="Albersmeier A."/>
            <person name="Goesmann A."/>
            <person name="Fischer N."/>
            <person name="Steinkamper A."/>
            <person name="Puhler A."/>
            <person name="Biener R."/>
            <person name="Schwartz D."/>
            <person name="Kalinowski J."/>
        </authorList>
    </citation>
    <scope>NUCLEOTIDE SEQUENCE [LARGE SCALE GENOMIC DNA]</scope>
    <source>
        <strain evidence="2 3">DSM 7358</strain>
    </source>
</reference>
<dbReference type="STRING" id="1246995.AFR_39205"/>